<dbReference type="InterPro" id="IPR002509">
    <property type="entry name" value="NODB_dom"/>
</dbReference>
<sequence length="347" mass="39340">MVCLMTFKKMFHVVFAVLLGLSLRAHGAVILQYHHVSETLPAVTSVSSETFTEHMQYLHDHKFTVIPLNELITSLQAGQPLTDKTVAITFDDGYKNNYEEAAPILEKFGYPYTIFVNPELIDEGKSYVMTWQQLKELANKGALISNHTQIHNYLHRKQPGESEEAWLARTKEDILSAQQRIKEEIGHDYKYLAYPYGEFNNALQQLVKSLGYVGIGQHSGAVGIHSDFTRLPRFPASGFYSKLDTLATKLDSQAFTIKQLIYSDSVTDENPPSLTMQFDMQDFHKSQFACYVSGIGQADLTWLSKDTVKITSPEKLKKGRSRFNCTAPSIAMKGSYYWFSQPWVIVP</sequence>
<evidence type="ECO:0000256" key="1">
    <source>
        <dbReference type="ARBA" id="ARBA00004613"/>
    </source>
</evidence>
<dbReference type="Pfam" id="PF01522">
    <property type="entry name" value="Polysacc_deac_1"/>
    <property type="match status" value="1"/>
</dbReference>
<dbReference type="PANTHER" id="PTHR34216:SF3">
    <property type="entry name" value="POLY-BETA-1,6-N-ACETYL-D-GLUCOSAMINE N-DEACETYLASE"/>
    <property type="match status" value="1"/>
</dbReference>
<dbReference type="InterPro" id="IPR011330">
    <property type="entry name" value="Glyco_hydro/deAcase_b/a-brl"/>
</dbReference>
<evidence type="ECO:0000256" key="2">
    <source>
        <dbReference type="ARBA" id="ARBA00022729"/>
    </source>
</evidence>
<evidence type="ECO:0000313" key="4">
    <source>
        <dbReference type="EMBL" id="GGF08359.1"/>
    </source>
</evidence>
<dbReference type="CDD" id="cd10973">
    <property type="entry name" value="CE4_DAC_u4_5s"/>
    <property type="match status" value="1"/>
</dbReference>
<dbReference type="Proteomes" id="UP000638462">
    <property type="component" value="Unassembled WGS sequence"/>
</dbReference>
<reference evidence="5" key="1">
    <citation type="journal article" date="2019" name="Int. J. Syst. Evol. Microbiol.">
        <title>The Global Catalogue of Microorganisms (GCM) 10K type strain sequencing project: providing services to taxonomists for standard genome sequencing and annotation.</title>
        <authorList>
            <consortium name="The Broad Institute Genomics Platform"/>
            <consortium name="The Broad Institute Genome Sequencing Center for Infectious Disease"/>
            <person name="Wu L."/>
            <person name="Ma J."/>
        </authorList>
    </citation>
    <scope>NUCLEOTIDE SEQUENCE [LARGE SCALE GENOMIC DNA]</scope>
    <source>
        <strain evidence="5">CGMCC 1.15394</strain>
    </source>
</reference>
<dbReference type="Gene3D" id="3.20.20.370">
    <property type="entry name" value="Glycoside hydrolase/deacetylase"/>
    <property type="match status" value="1"/>
</dbReference>
<feature type="domain" description="NodB homology" evidence="3">
    <location>
        <begin position="84"/>
        <end position="347"/>
    </location>
</feature>
<evidence type="ECO:0000259" key="3">
    <source>
        <dbReference type="PROSITE" id="PS51677"/>
    </source>
</evidence>
<comment type="caution">
    <text evidence="4">The sequence shown here is derived from an EMBL/GenBank/DDBJ whole genome shotgun (WGS) entry which is preliminary data.</text>
</comment>
<comment type="subcellular location">
    <subcellularLocation>
        <location evidence="1">Secreted</location>
    </subcellularLocation>
</comment>
<dbReference type="InterPro" id="IPR051398">
    <property type="entry name" value="Polysacch_Deacetylase"/>
</dbReference>
<proteinExistence type="predicted"/>
<keyword evidence="2" id="KW-0732">Signal</keyword>
<organism evidence="4 5">
    <name type="scientific">Pseudoalteromonas gelatinilytica</name>
    <dbReference type="NCBI Taxonomy" id="1703256"/>
    <lineage>
        <taxon>Bacteria</taxon>
        <taxon>Pseudomonadati</taxon>
        <taxon>Pseudomonadota</taxon>
        <taxon>Gammaproteobacteria</taxon>
        <taxon>Alteromonadales</taxon>
        <taxon>Pseudoalteromonadaceae</taxon>
        <taxon>Pseudoalteromonas</taxon>
    </lineage>
</organism>
<name>A0ABQ1U3E0_9GAMM</name>
<dbReference type="PANTHER" id="PTHR34216">
    <property type="match status" value="1"/>
</dbReference>
<protein>
    <submittedName>
        <fullName evidence="4">Polysaccharide deacetylase</fullName>
    </submittedName>
</protein>
<dbReference type="PROSITE" id="PS51677">
    <property type="entry name" value="NODB"/>
    <property type="match status" value="1"/>
</dbReference>
<keyword evidence="5" id="KW-1185">Reference proteome</keyword>
<gene>
    <name evidence="4" type="ORF">GCM10008027_36620</name>
</gene>
<evidence type="ECO:0000313" key="5">
    <source>
        <dbReference type="Proteomes" id="UP000638462"/>
    </source>
</evidence>
<dbReference type="EMBL" id="BMIT01000019">
    <property type="protein sequence ID" value="GGF08359.1"/>
    <property type="molecule type" value="Genomic_DNA"/>
</dbReference>
<dbReference type="SUPFAM" id="SSF88713">
    <property type="entry name" value="Glycoside hydrolase/deacetylase"/>
    <property type="match status" value="1"/>
</dbReference>
<accession>A0ABQ1U3E0</accession>